<feature type="non-terminal residue" evidence="2">
    <location>
        <position position="1"/>
    </location>
</feature>
<keyword evidence="3" id="KW-1185">Reference proteome</keyword>
<evidence type="ECO:0000313" key="2">
    <source>
        <dbReference type="EMBL" id="MEQ2243735.1"/>
    </source>
</evidence>
<comment type="caution">
    <text evidence="2">The sequence shown here is derived from an EMBL/GenBank/DDBJ whole genome shotgun (WGS) entry which is preliminary data.</text>
</comment>
<evidence type="ECO:0000313" key="3">
    <source>
        <dbReference type="Proteomes" id="UP001482620"/>
    </source>
</evidence>
<name>A0ABV0UER2_9TELE</name>
<accession>A0ABV0UER2</accession>
<evidence type="ECO:0000256" key="1">
    <source>
        <dbReference type="SAM" id="Phobius"/>
    </source>
</evidence>
<reference evidence="2 3" key="1">
    <citation type="submission" date="2021-06" db="EMBL/GenBank/DDBJ databases">
        <authorList>
            <person name="Palmer J.M."/>
        </authorList>
    </citation>
    <scope>NUCLEOTIDE SEQUENCE [LARGE SCALE GENOMIC DNA]</scope>
    <source>
        <strain evidence="3">if_2019</strain>
        <tissue evidence="2">Muscle</tissue>
    </source>
</reference>
<sequence length="69" mass="7625">TDLHLGLGLGLAIPAVVIIIAVLCYRFRQNLRNRGPVNNCQDVNDRNRDPAGIPLHKPITQIFSPQITP</sequence>
<organism evidence="2 3">
    <name type="scientific">Ilyodon furcidens</name>
    <name type="common">goldbreast splitfin</name>
    <dbReference type="NCBI Taxonomy" id="33524"/>
    <lineage>
        <taxon>Eukaryota</taxon>
        <taxon>Metazoa</taxon>
        <taxon>Chordata</taxon>
        <taxon>Craniata</taxon>
        <taxon>Vertebrata</taxon>
        <taxon>Euteleostomi</taxon>
        <taxon>Actinopterygii</taxon>
        <taxon>Neopterygii</taxon>
        <taxon>Teleostei</taxon>
        <taxon>Neoteleostei</taxon>
        <taxon>Acanthomorphata</taxon>
        <taxon>Ovalentaria</taxon>
        <taxon>Atherinomorphae</taxon>
        <taxon>Cyprinodontiformes</taxon>
        <taxon>Goodeidae</taxon>
        <taxon>Ilyodon</taxon>
    </lineage>
</organism>
<dbReference type="Proteomes" id="UP001482620">
    <property type="component" value="Unassembled WGS sequence"/>
</dbReference>
<keyword evidence="1" id="KW-0812">Transmembrane</keyword>
<dbReference type="EMBL" id="JAHRIQ010070214">
    <property type="protein sequence ID" value="MEQ2243735.1"/>
    <property type="molecule type" value="Genomic_DNA"/>
</dbReference>
<gene>
    <name evidence="2" type="ORF">ILYODFUR_009882</name>
</gene>
<protein>
    <submittedName>
        <fullName evidence="2">Uncharacterized protein</fullName>
    </submittedName>
</protein>
<keyword evidence="1" id="KW-0472">Membrane</keyword>
<proteinExistence type="predicted"/>
<feature type="transmembrane region" description="Helical" evidence="1">
    <location>
        <begin position="6"/>
        <end position="25"/>
    </location>
</feature>
<keyword evidence="1" id="KW-1133">Transmembrane helix</keyword>